<dbReference type="InterPro" id="IPR017911">
    <property type="entry name" value="MacB-like_ATP-bd"/>
</dbReference>
<dbReference type="InterPro" id="IPR027417">
    <property type="entry name" value="P-loop_NTPase"/>
</dbReference>
<dbReference type="SUPFAM" id="SSF52540">
    <property type="entry name" value="P-loop containing nucleoside triphosphate hydrolases"/>
    <property type="match status" value="1"/>
</dbReference>
<gene>
    <name evidence="6" type="ORF">NE542_03250</name>
</gene>
<comment type="caution">
    <text evidence="6">The sequence shown here is derived from an EMBL/GenBank/DDBJ whole genome shotgun (WGS) entry which is preliminary data.</text>
</comment>
<keyword evidence="2" id="KW-0813">Transport</keyword>
<organism evidence="6 7">
    <name type="scientific">Faecalibacillus intestinalis</name>
    <dbReference type="NCBI Taxonomy" id="1982626"/>
    <lineage>
        <taxon>Bacteria</taxon>
        <taxon>Bacillati</taxon>
        <taxon>Bacillota</taxon>
        <taxon>Erysipelotrichia</taxon>
        <taxon>Erysipelotrichales</taxon>
        <taxon>Coprobacillaceae</taxon>
        <taxon>Faecalibacillus</taxon>
    </lineage>
</organism>
<reference evidence="6" key="1">
    <citation type="submission" date="2022-06" db="EMBL/GenBank/DDBJ databases">
        <title>Isolation of gut microbiota from human fecal samples.</title>
        <authorList>
            <person name="Pamer E.G."/>
            <person name="Barat B."/>
            <person name="Waligurski E."/>
            <person name="Medina S."/>
            <person name="Paddock L."/>
            <person name="Mostad J."/>
        </authorList>
    </citation>
    <scope>NUCLEOTIDE SEQUENCE</scope>
    <source>
        <strain evidence="6">DFI.6.24</strain>
    </source>
</reference>
<feature type="domain" description="ABC transporter" evidence="5">
    <location>
        <begin position="5"/>
        <end position="240"/>
    </location>
</feature>
<dbReference type="PANTHER" id="PTHR42798:SF7">
    <property type="entry name" value="ALPHA-D-RIBOSE 1-METHYLPHOSPHONATE 5-TRIPHOSPHATE SYNTHASE SUBUNIT PHNL"/>
    <property type="match status" value="1"/>
</dbReference>
<dbReference type="PROSITE" id="PS50893">
    <property type="entry name" value="ABC_TRANSPORTER_2"/>
    <property type="match status" value="1"/>
</dbReference>
<dbReference type="Proteomes" id="UP001204814">
    <property type="component" value="Unassembled WGS sequence"/>
</dbReference>
<evidence type="ECO:0000256" key="4">
    <source>
        <dbReference type="ARBA" id="ARBA00022840"/>
    </source>
</evidence>
<dbReference type="EMBL" id="JANGBO010000001">
    <property type="protein sequence ID" value="MCQ5060853.1"/>
    <property type="molecule type" value="Genomic_DNA"/>
</dbReference>
<evidence type="ECO:0000313" key="6">
    <source>
        <dbReference type="EMBL" id="MCQ5060853.1"/>
    </source>
</evidence>
<dbReference type="AlphaFoldDB" id="A0AAP2UDD6"/>
<evidence type="ECO:0000256" key="1">
    <source>
        <dbReference type="ARBA" id="ARBA00005417"/>
    </source>
</evidence>
<keyword evidence="3" id="KW-0547">Nucleotide-binding</keyword>
<dbReference type="CDD" id="cd03255">
    <property type="entry name" value="ABC_MJ0796_LolCDE_FtsE"/>
    <property type="match status" value="1"/>
</dbReference>
<evidence type="ECO:0000256" key="3">
    <source>
        <dbReference type="ARBA" id="ARBA00022741"/>
    </source>
</evidence>
<proteinExistence type="inferred from homology"/>
<evidence type="ECO:0000313" key="7">
    <source>
        <dbReference type="Proteomes" id="UP001204814"/>
    </source>
</evidence>
<dbReference type="Pfam" id="PF00005">
    <property type="entry name" value="ABC_tran"/>
    <property type="match status" value="1"/>
</dbReference>
<accession>A0AAP2UDD6</accession>
<dbReference type="RefSeq" id="WP_227352024.1">
    <property type="nucleotide sequence ID" value="NZ_JAJDKX010000007.1"/>
</dbReference>
<dbReference type="GO" id="GO:0016887">
    <property type="term" value="F:ATP hydrolysis activity"/>
    <property type="evidence" value="ECO:0007669"/>
    <property type="project" value="InterPro"/>
</dbReference>
<evidence type="ECO:0000256" key="2">
    <source>
        <dbReference type="ARBA" id="ARBA00022448"/>
    </source>
</evidence>
<dbReference type="SMART" id="SM00382">
    <property type="entry name" value="AAA"/>
    <property type="match status" value="1"/>
</dbReference>
<dbReference type="GO" id="GO:0005524">
    <property type="term" value="F:ATP binding"/>
    <property type="evidence" value="ECO:0007669"/>
    <property type="project" value="UniProtKB-KW"/>
</dbReference>
<dbReference type="InterPro" id="IPR003439">
    <property type="entry name" value="ABC_transporter-like_ATP-bd"/>
</dbReference>
<comment type="similarity">
    <text evidence="1">Belongs to the ABC transporter superfamily.</text>
</comment>
<dbReference type="FunFam" id="3.40.50.300:FF:000032">
    <property type="entry name" value="Export ABC transporter ATP-binding protein"/>
    <property type="match status" value="1"/>
</dbReference>
<protein>
    <submittedName>
        <fullName evidence="6">ABC transporter ATP-binding protein</fullName>
    </submittedName>
</protein>
<dbReference type="GO" id="GO:0098796">
    <property type="term" value="C:membrane protein complex"/>
    <property type="evidence" value="ECO:0007669"/>
    <property type="project" value="UniProtKB-ARBA"/>
</dbReference>
<dbReference type="InterPro" id="IPR003593">
    <property type="entry name" value="AAA+_ATPase"/>
</dbReference>
<dbReference type="PANTHER" id="PTHR42798">
    <property type="entry name" value="LIPOPROTEIN-RELEASING SYSTEM ATP-BINDING PROTEIN LOLD"/>
    <property type="match status" value="1"/>
</dbReference>
<name>A0AAP2UDD6_9FIRM</name>
<keyword evidence="4 6" id="KW-0067">ATP-binding</keyword>
<sequence>MEPLITLNKVNKTYNKYSKLKKHVLHDISLEINKNDFVCIMGSSGSGKTTLLNIISLIDDDYDGKLFYEGNDVKTINLKTVNKIKSKDIGFVFQTYNLLDNLTIKENIEFVLKLNNDKDKNKIMNISKKLGIDTILEKYPYECSGGQQQLSAIARALVVSPKIIFADEPTGNLDIKNSKRVMEILSKISEFSTVIIVTHDVNVAAYTKKVIYIEDGRVQDVLYKKSLSNSLFRKDIFNYIMNKRQ</sequence>
<evidence type="ECO:0000259" key="5">
    <source>
        <dbReference type="PROSITE" id="PS50893"/>
    </source>
</evidence>
<dbReference type="Gene3D" id="3.40.50.300">
    <property type="entry name" value="P-loop containing nucleotide triphosphate hydrolases"/>
    <property type="match status" value="1"/>
</dbReference>
<dbReference type="GO" id="GO:0022857">
    <property type="term" value="F:transmembrane transporter activity"/>
    <property type="evidence" value="ECO:0007669"/>
    <property type="project" value="UniProtKB-ARBA"/>
</dbReference>